<dbReference type="Ensembl" id="ENSSFAT00005034693.1">
    <property type="protein sequence ID" value="ENSSFAP00005033519.1"/>
    <property type="gene ID" value="ENSSFAG00005016951.1"/>
</dbReference>
<dbReference type="SMART" id="SM00034">
    <property type="entry name" value="CLECT"/>
    <property type="match status" value="1"/>
</dbReference>
<dbReference type="InterPro" id="IPR016187">
    <property type="entry name" value="CTDL_fold"/>
</dbReference>
<keyword evidence="3" id="KW-0812">Transmembrane</keyword>
<dbReference type="InterPro" id="IPR050111">
    <property type="entry name" value="C-type_lectin/snaclec_domain"/>
</dbReference>
<evidence type="ECO:0000256" key="3">
    <source>
        <dbReference type="SAM" id="Phobius"/>
    </source>
</evidence>
<dbReference type="InterPro" id="IPR001304">
    <property type="entry name" value="C-type_lectin-like"/>
</dbReference>
<keyword evidence="3" id="KW-0472">Membrane</keyword>
<dbReference type="SUPFAM" id="SSF56436">
    <property type="entry name" value="C-type lectin-like"/>
    <property type="match status" value="1"/>
</dbReference>
<dbReference type="PROSITE" id="PS50041">
    <property type="entry name" value="C_TYPE_LECTIN_2"/>
    <property type="match status" value="1"/>
</dbReference>
<reference evidence="5" key="3">
    <citation type="submission" date="2025-09" db="UniProtKB">
        <authorList>
            <consortium name="Ensembl"/>
        </authorList>
    </citation>
    <scope>IDENTIFICATION</scope>
</reference>
<dbReference type="PANTHER" id="PTHR22803">
    <property type="entry name" value="MANNOSE, PHOSPHOLIPASE, LECTIN RECEPTOR RELATED"/>
    <property type="match status" value="1"/>
</dbReference>
<feature type="domain" description="C-type lectin" evidence="4">
    <location>
        <begin position="76"/>
        <end position="186"/>
    </location>
</feature>
<dbReference type="OMA" id="RCENENF"/>
<dbReference type="FunCoup" id="A0A672HX61">
    <property type="interactions" value="293"/>
</dbReference>
<evidence type="ECO:0000313" key="5">
    <source>
        <dbReference type="Ensembl" id="ENSSFAP00005033519.1"/>
    </source>
</evidence>
<evidence type="ECO:0000256" key="1">
    <source>
        <dbReference type="ARBA" id="ARBA00022734"/>
    </source>
</evidence>
<dbReference type="InterPro" id="IPR033989">
    <property type="entry name" value="CD209-like_CTLD"/>
</dbReference>
<dbReference type="GO" id="GO:0030246">
    <property type="term" value="F:carbohydrate binding"/>
    <property type="evidence" value="ECO:0007669"/>
    <property type="project" value="UniProtKB-KW"/>
</dbReference>
<keyword evidence="6" id="KW-1185">Reference proteome</keyword>
<reference evidence="5" key="2">
    <citation type="submission" date="2025-08" db="UniProtKB">
        <authorList>
            <consortium name="Ensembl"/>
        </authorList>
    </citation>
    <scope>IDENTIFICATION</scope>
</reference>
<feature type="transmembrane region" description="Helical" evidence="3">
    <location>
        <begin position="29"/>
        <end position="51"/>
    </location>
</feature>
<reference evidence="5" key="1">
    <citation type="submission" date="2019-06" db="EMBL/GenBank/DDBJ databases">
        <authorList>
            <consortium name="Wellcome Sanger Institute Data Sharing"/>
        </authorList>
    </citation>
    <scope>NUCLEOTIDE SEQUENCE [LARGE SCALE GENOMIC DNA]</scope>
</reference>
<evidence type="ECO:0000259" key="4">
    <source>
        <dbReference type="PROSITE" id="PS50041"/>
    </source>
</evidence>
<name>A0A672HX61_SALFA</name>
<sequence length="191" mass="21992">VNVKFSASVTHQRIKNGFFKTGAAFSLKLYRCVAVSFGLLCILQVALNISLRLPLSESYLLTLNTCKICPDVHSFYYISQIKKTWHDSRNDCLKRGADLVIINSREEQDFSRRLSKRMWIGLTDRAQEGTWRWVDGSPLNTSYWFPGEPNNNQMGKEEDCGEIYSIAEGNNWNDWSCDSQNHWICEKKVAP</sequence>
<dbReference type="AlphaFoldDB" id="A0A672HX61"/>
<keyword evidence="3" id="KW-1133">Transmembrane helix</keyword>
<proteinExistence type="predicted"/>
<dbReference type="CDD" id="cd03590">
    <property type="entry name" value="CLECT_DC-SIGN_like"/>
    <property type="match status" value="1"/>
</dbReference>
<dbReference type="Gene3D" id="3.10.100.10">
    <property type="entry name" value="Mannose-Binding Protein A, subunit A"/>
    <property type="match status" value="1"/>
</dbReference>
<keyword evidence="1" id="KW-0430">Lectin</keyword>
<dbReference type="InterPro" id="IPR016186">
    <property type="entry name" value="C-type_lectin-like/link_sf"/>
</dbReference>
<organism evidence="5 6">
    <name type="scientific">Salarias fasciatus</name>
    <name type="common">Jewelled blenny</name>
    <name type="synonym">Blennius fasciatus</name>
    <dbReference type="NCBI Taxonomy" id="181472"/>
    <lineage>
        <taxon>Eukaryota</taxon>
        <taxon>Metazoa</taxon>
        <taxon>Chordata</taxon>
        <taxon>Craniata</taxon>
        <taxon>Vertebrata</taxon>
        <taxon>Euteleostomi</taxon>
        <taxon>Actinopterygii</taxon>
        <taxon>Neopterygii</taxon>
        <taxon>Teleostei</taxon>
        <taxon>Neoteleostei</taxon>
        <taxon>Acanthomorphata</taxon>
        <taxon>Ovalentaria</taxon>
        <taxon>Blenniimorphae</taxon>
        <taxon>Blenniiformes</taxon>
        <taxon>Blennioidei</taxon>
        <taxon>Blenniidae</taxon>
        <taxon>Salariinae</taxon>
        <taxon>Salarias</taxon>
    </lineage>
</organism>
<dbReference type="Proteomes" id="UP000472267">
    <property type="component" value="Chromosome 6"/>
</dbReference>
<protein>
    <recommendedName>
        <fullName evidence="4">C-type lectin domain-containing protein</fullName>
    </recommendedName>
</protein>
<dbReference type="PROSITE" id="PS00615">
    <property type="entry name" value="C_TYPE_LECTIN_1"/>
    <property type="match status" value="1"/>
</dbReference>
<dbReference type="Pfam" id="PF00059">
    <property type="entry name" value="Lectin_C"/>
    <property type="match status" value="1"/>
</dbReference>
<dbReference type="InterPro" id="IPR018378">
    <property type="entry name" value="C-type_lectin_CS"/>
</dbReference>
<evidence type="ECO:0000256" key="2">
    <source>
        <dbReference type="ARBA" id="ARBA00023157"/>
    </source>
</evidence>
<dbReference type="InParanoid" id="A0A672HX61"/>
<evidence type="ECO:0000313" key="6">
    <source>
        <dbReference type="Proteomes" id="UP000472267"/>
    </source>
</evidence>
<accession>A0A672HX61</accession>
<keyword evidence="2" id="KW-1015">Disulfide bond</keyword>